<dbReference type="InterPro" id="IPR029044">
    <property type="entry name" value="Nucleotide-diphossugar_trans"/>
</dbReference>
<accession>A0A9X1X252</accession>
<dbReference type="SUPFAM" id="SSF53448">
    <property type="entry name" value="Nucleotide-diphospho-sugar transferases"/>
    <property type="match status" value="1"/>
</dbReference>
<dbReference type="EMBL" id="JALJEJ010000001">
    <property type="protein sequence ID" value="MCJ8208570.1"/>
    <property type="molecule type" value="Genomic_DNA"/>
</dbReference>
<dbReference type="AlphaFoldDB" id="A0A9X1X252"/>
<evidence type="ECO:0000256" key="6">
    <source>
        <dbReference type="ARBA" id="ARBA00023136"/>
    </source>
</evidence>
<comment type="subcellular location">
    <subcellularLocation>
        <location evidence="1">Membrane</location>
        <topology evidence="1">Single-pass membrane protein</topology>
    </subcellularLocation>
</comment>
<dbReference type="GO" id="GO:0005737">
    <property type="term" value="C:cytoplasm"/>
    <property type="evidence" value="ECO:0007669"/>
    <property type="project" value="TreeGrafter"/>
</dbReference>
<dbReference type="Pfam" id="PF01697">
    <property type="entry name" value="Glyco_transf_92"/>
    <property type="match status" value="1"/>
</dbReference>
<dbReference type="GO" id="GO:0016757">
    <property type="term" value="F:glycosyltransferase activity"/>
    <property type="evidence" value="ECO:0007669"/>
    <property type="project" value="UniProtKB-KW"/>
</dbReference>
<keyword evidence="2" id="KW-0328">Glycosyltransferase</keyword>
<dbReference type="RefSeq" id="WP_245128398.1">
    <property type="nucleotide sequence ID" value="NZ_JALJEJ010000001.1"/>
</dbReference>
<evidence type="ECO:0000256" key="3">
    <source>
        <dbReference type="ARBA" id="ARBA00022679"/>
    </source>
</evidence>
<dbReference type="GO" id="GO:0016020">
    <property type="term" value="C:membrane"/>
    <property type="evidence" value="ECO:0007669"/>
    <property type="project" value="UniProtKB-SubCell"/>
</dbReference>
<dbReference type="Proteomes" id="UP001139450">
    <property type="component" value="Unassembled WGS sequence"/>
</dbReference>
<evidence type="ECO:0000256" key="7">
    <source>
        <dbReference type="SAM" id="Phobius"/>
    </source>
</evidence>
<keyword evidence="3" id="KW-0808">Transferase</keyword>
<evidence type="ECO:0000313" key="8">
    <source>
        <dbReference type="EMBL" id="MCJ8208570.1"/>
    </source>
</evidence>
<protein>
    <submittedName>
        <fullName evidence="8">Glycosyltransferase family 2 protein</fullName>
    </submittedName>
</protein>
<evidence type="ECO:0000256" key="5">
    <source>
        <dbReference type="ARBA" id="ARBA00022989"/>
    </source>
</evidence>
<evidence type="ECO:0000256" key="4">
    <source>
        <dbReference type="ARBA" id="ARBA00022692"/>
    </source>
</evidence>
<evidence type="ECO:0000256" key="1">
    <source>
        <dbReference type="ARBA" id="ARBA00004167"/>
    </source>
</evidence>
<evidence type="ECO:0000256" key="2">
    <source>
        <dbReference type="ARBA" id="ARBA00022676"/>
    </source>
</evidence>
<keyword evidence="9" id="KW-1185">Reference proteome</keyword>
<organism evidence="8 9">
    <name type="scientific">Mucilaginibacter straminoryzae</name>
    <dbReference type="NCBI Taxonomy" id="2932774"/>
    <lineage>
        <taxon>Bacteria</taxon>
        <taxon>Pseudomonadati</taxon>
        <taxon>Bacteroidota</taxon>
        <taxon>Sphingobacteriia</taxon>
        <taxon>Sphingobacteriales</taxon>
        <taxon>Sphingobacteriaceae</taxon>
        <taxon>Mucilaginibacter</taxon>
    </lineage>
</organism>
<feature type="transmembrane region" description="Helical" evidence="7">
    <location>
        <begin position="31"/>
        <end position="51"/>
    </location>
</feature>
<dbReference type="PANTHER" id="PTHR21461">
    <property type="entry name" value="GLYCOSYLTRANSFERASE FAMILY 92 PROTEIN"/>
    <property type="match status" value="1"/>
</dbReference>
<comment type="caution">
    <text evidence="8">The sequence shown here is derived from an EMBL/GenBank/DDBJ whole genome shotgun (WGS) entry which is preliminary data.</text>
</comment>
<keyword evidence="4 7" id="KW-0812">Transmembrane</keyword>
<gene>
    <name evidence="8" type="ORF">MUY27_02545</name>
</gene>
<proteinExistence type="predicted"/>
<name>A0A9X1X252_9SPHI</name>
<reference evidence="8" key="1">
    <citation type="submission" date="2022-04" db="EMBL/GenBank/DDBJ databases">
        <title>Mucilaginibacter sp. RS28 isolated from freshwater.</title>
        <authorList>
            <person name="Ko S.-R."/>
        </authorList>
    </citation>
    <scope>NUCLEOTIDE SEQUENCE</scope>
    <source>
        <strain evidence="8">RS28</strain>
    </source>
</reference>
<evidence type="ECO:0000313" key="9">
    <source>
        <dbReference type="Proteomes" id="UP001139450"/>
    </source>
</evidence>
<keyword evidence="6 7" id="KW-0472">Membrane</keyword>
<dbReference type="PANTHER" id="PTHR21461:SF69">
    <property type="entry name" value="GLYCOSYLTRANSFERASE FAMILY 92 PROTEIN"/>
    <property type="match status" value="1"/>
</dbReference>
<sequence length="329" mass="39770">MKENLEYFIKGNFVHRELQSQTLFKNTVTRYIAYFIQYPFIHLLIFLNNILKKKKTHYRHTISICCIFKNESEFLDEWIKFHLVIGIDHFYLYNNNSDDDYIGILQPYIDKGVVDLFDWPHKHSQMQAYEHCYKNFNNDTHWLTFIDIDEFICPISTNNIKGWLSNYKKYPGVAVYWKQFGSSGKMKHDHNKLVIEQYTQCWPKYSTFTKMFCNMKFSFKPFENPHKMNAKILGFNIPPINQFKKLINFGINRISKNSKTNIQINHYWGKAYDCFVKNKINKTDVYHEDDFNQSLLRNNLLKSHESLCKERDFEIQKFLLFTKLYNNKY</sequence>
<keyword evidence="5 7" id="KW-1133">Transmembrane helix</keyword>
<dbReference type="InterPro" id="IPR008166">
    <property type="entry name" value="Glyco_transf_92"/>
</dbReference>